<organism evidence="5 6">
    <name type="scientific">Mycoavidus cysteinexigens</name>
    <dbReference type="NCBI Taxonomy" id="1553431"/>
    <lineage>
        <taxon>Bacteria</taxon>
        <taxon>Pseudomonadati</taxon>
        <taxon>Pseudomonadota</taxon>
        <taxon>Betaproteobacteria</taxon>
        <taxon>Burkholderiales</taxon>
        <taxon>Burkholderiaceae</taxon>
        <taxon>Mycoavidus</taxon>
    </lineage>
</organism>
<reference evidence="5 6" key="1">
    <citation type="journal article" date="2018" name="Microbes Environ.">
        <title>Comparative Genomic Insights into Endofungal Lifestyles of Two Bacterial Endosymbionts, Mycoavidus cysteinexigens and Burkholderia rhizoxinica.</title>
        <authorList>
            <person name="Sharmin D."/>
            <person name="Guo Y."/>
            <person name="Nishizawa T."/>
            <person name="Ohshima S."/>
            <person name="Sato Y."/>
            <person name="Takashima Y."/>
            <person name="Narisawa K."/>
            <person name="Ohta H."/>
        </authorList>
    </citation>
    <scope>NUCLEOTIDE SEQUENCE [LARGE SCALE GENOMIC DNA]</scope>
    <source>
        <strain evidence="5 6">B1-EB</strain>
    </source>
</reference>
<dbReference type="HAMAP" id="MF_00682">
    <property type="entry name" value="HscB"/>
    <property type="match status" value="1"/>
</dbReference>
<dbReference type="RefSeq" id="WP_045362247.1">
    <property type="nucleotide sequence ID" value="NZ_AP018150.1"/>
</dbReference>
<comment type="subunit">
    <text evidence="4">Interacts with HscA and stimulates its ATPase activity.</text>
</comment>
<accession>A0A2Z6EV25</accession>
<dbReference type="GO" id="GO:0001671">
    <property type="term" value="F:ATPase activator activity"/>
    <property type="evidence" value="ECO:0007669"/>
    <property type="project" value="InterPro"/>
</dbReference>
<dbReference type="Gene3D" id="1.20.1280.20">
    <property type="entry name" value="HscB, C-terminal domain"/>
    <property type="match status" value="1"/>
</dbReference>
<evidence type="ECO:0000313" key="5">
    <source>
        <dbReference type="EMBL" id="BBE09258.1"/>
    </source>
</evidence>
<dbReference type="Pfam" id="PF00226">
    <property type="entry name" value="DnaJ"/>
    <property type="match status" value="1"/>
</dbReference>
<dbReference type="SMART" id="SM00271">
    <property type="entry name" value="DnaJ"/>
    <property type="match status" value="1"/>
</dbReference>
<dbReference type="GO" id="GO:0051259">
    <property type="term" value="P:protein complex oligomerization"/>
    <property type="evidence" value="ECO:0007669"/>
    <property type="project" value="InterPro"/>
</dbReference>
<protein>
    <recommendedName>
        <fullName evidence="4">Co-chaperone protein HscB homolog</fullName>
    </recommendedName>
</protein>
<dbReference type="PANTHER" id="PTHR14021">
    <property type="entry name" value="IRON-SULFUR CLUSTER CO-CHAPERONE PROTEIN HSCB"/>
    <property type="match status" value="1"/>
</dbReference>
<dbReference type="GO" id="GO:1990230">
    <property type="term" value="C:iron-sulfur cluster transfer complex"/>
    <property type="evidence" value="ECO:0007669"/>
    <property type="project" value="TreeGrafter"/>
</dbReference>
<dbReference type="KEGG" id="mcys:MCB1EB_1097"/>
<dbReference type="PANTHER" id="PTHR14021:SF15">
    <property type="entry name" value="IRON-SULFUR CLUSTER CO-CHAPERONE PROTEIN HSCB"/>
    <property type="match status" value="1"/>
</dbReference>
<evidence type="ECO:0000313" key="6">
    <source>
        <dbReference type="Proteomes" id="UP000282597"/>
    </source>
</evidence>
<dbReference type="InterPro" id="IPR036869">
    <property type="entry name" value="J_dom_sf"/>
</dbReference>
<comment type="function">
    <text evidence="3 4">Co-chaperone involved in the maturation of iron-sulfur cluster-containing proteins. Seems to help targeting proteins to be folded toward HscA.</text>
</comment>
<dbReference type="NCBIfam" id="NF002935">
    <property type="entry name" value="PRK03578.1"/>
    <property type="match status" value="1"/>
</dbReference>
<evidence type="ECO:0000256" key="1">
    <source>
        <dbReference type="ARBA" id="ARBA00010476"/>
    </source>
</evidence>
<dbReference type="CDD" id="cd06257">
    <property type="entry name" value="DnaJ"/>
    <property type="match status" value="1"/>
</dbReference>
<dbReference type="InterPro" id="IPR009073">
    <property type="entry name" value="HscB_oligo_C"/>
</dbReference>
<dbReference type="Proteomes" id="UP000282597">
    <property type="component" value="Chromosome"/>
</dbReference>
<keyword evidence="2 4" id="KW-0143">Chaperone</keyword>
<dbReference type="EMBL" id="AP018150">
    <property type="protein sequence ID" value="BBE09258.1"/>
    <property type="molecule type" value="Genomic_DNA"/>
</dbReference>
<evidence type="ECO:0000256" key="3">
    <source>
        <dbReference type="ARBA" id="ARBA00025596"/>
    </source>
</evidence>
<dbReference type="InterPro" id="IPR001623">
    <property type="entry name" value="DnaJ_domain"/>
</dbReference>
<proteinExistence type="inferred from homology"/>
<dbReference type="SUPFAM" id="SSF47144">
    <property type="entry name" value="HSC20 (HSCB), C-terminal oligomerisation domain"/>
    <property type="match status" value="1"/>
</dbReference>
<dbReference type="Gene3D" id="1.10.287.110">
    <property type="entry name" value="DnaJ domain"/>
    <property type="match status" value="1"/>
</dbReference>
<dbReference type="GO" id="GO:0006457">
    <property type="term" value="P:protein folding"/>
    <property type="evidence" value="ECO:0007669"/>
    <property type="project" value="UniProtKB-UniRule"/>
</dbReference>
<sequence length="176" mass="20163">MSSFSGTYFDLFGLPANFVVQDQELANAYRTVQAHTHPDRFAADSEAQKRIALQWATHANDAYRTLKDPLQRAIYLLQLRGIETQAEHNTVMAHAFLMLQLEWREAIEAAQLEKNLPALQALLDKLHHERTLRLTKLVSLFEAQMDQAAAEVVRELMFIERVAQEAQAQIENLEYA</sequence>
<keyword evidence="6" id="KW-1185">Reference proteome</keyword>
<dbReference type="GO" id="GO:0044571">
    <property type="term" value="P:[2Fe-2S] cluster assembly"/>
    <property type="evidence" value="ECO:0007669"/>
    <property type="project" value="InterPro"/>
</dbReference>
<evidence type="ECO:0000256" key="4">
    <source>
        <dbReference type="HAMAP-Rule" id="MF_00682"/>
    </source>
</evidence>
<dbReference type="AlphaFoldDB" id="A0A2Z6EV25"/>
<dbReference type="GO" id="GO:0051087">
    <property type="term" value="F:protein-folding chaperone binding"/>
    <property type="evidence" value="ECO:0007669"/>
    <property type="project" value="InterPro"/>
</dbReference>
<dbReference type="SUPFAM" id="SSF46565">
    <property type="entry name" value="Chaperone J-domain"/>
    <property type="match status" value="1"/>
</dbReference>
<dbReference type="Pfam" id="PF07743">
    <property type="entry name" value="HSCB_C"/>
    <property type="match status" value="1"/>
</dbReference>
<dbReference type="InterPro" id="IPR036386">
    <property type="entry name" value="HscB_C_sf"/>
</dbReference>
<name>A0A2Z6EV25_9BURK</name>
<dbReference type="PROSITE" id="PS50076">
    <property type="entry name" value="DNAJ_2"/>
    <property type="match status" value="1"/>
</dbReference>
<comment type="similarity">
    <text evidence="1 4">Belongs to the HscB family.</text>
</comment>
<evidence type="ECO:0000256" key="2">
    <source>
        <dbReference type="ARBA" id="ARBA00023186"/>
    </source>
</evidence>
<gene>
    <name evidence="4" type="primary">hscB</name>
    <name evidence="5" type="ORF">MCB1EB_1097</name>
</gene>
<dbReference type="InterPro" id="IPR004640">
    <property type="entry name" value="HscB"/>
</dbReference>
<dbReference type="NCBIfam" id="TIGR00714">
    <property type="entry name" value="hscB"/>
    <property type="match status" value="1"/>
</dbReference>